<dbReference type="AlphaFoldDB" id="A0AAV8A446"/>
<dbReference type="PANTHER" id="PTHR45982">
    <property type="entry name" value="REGULATOR OF CHROMOSOME CONDENSATION"/>
    <property type="match status" value="1"/>
</dbReference>
<evidence type="ECO:0000313" key="2">
    <source>
        <dbReference type="EMBL" id="KAJ3449071.1"/>
    </source>
</evidence>
<feature type="repeat" description="RCC1" evidence="1">
    <location>
        <begin position="72"/>
        <end position="124"/>
    </location>
</feature>
<feature type="repeat" description="RCC1" evidence="1">
    <location>
        <begin position="176"/>
        <end position="219"/>
    </location>
</feature>
<dbReference type="InterPro" id="IPR000408">
    <property type="entry name" value="Reg_chr_condens"/>
</dbReference>
<dbReference type="Proteomes" id="UP001146793">
    <property type="component" value="Unassembled WGS sequence"/>
</dbReference>
<dbReference type="PANTHER" id="PTHR45982:SF1">
    <property type="entry name" value="REGULATOR OF CHROMOSOME CONDENSATION"/>
    <property type="match status" value="1"/>
</dbReference>
<comment type="caution">
    <text evidence="2">The sequence shown here is derived from an EMBL/GenBank/DDBJ whole genome shotgun (WGS) entry which is preliminary data.</text>
</comment>
<dbReference type="SUPFAM" id="SSF50985">
    <property type="entry name" value="RCC1/BLIP-II"/>
    <property type="match status" value="1"/>
</dbReference>
<dbReference type="Pfam" id="PF00415">
    <property type="entry name" value="RCC1"/>
    <property type="match status" value="2"/>
</dbReference>
<dbReference type="EMBL" id="JANTQA010000012">
    <property type="protein sequence ID" value="KAJ3449071.1"/>
    <property type="molecule type" value="Genomic_DNA"/>
</dbReference>
<organism evidence="2 3">
    <name type="scientific">Anaeramoeba flamelloides</name>
    <dbReference type="NCBI Taxonomy" id="1746091"/>
    <lineage>
        <taxon>Eukaryota</taxon>
        <taxon>Metamonada</taxon>
        <taxon>Anaeramoebidae</taxon>
        <taxon>Anaeramoeba</taxon>
    </lineage>
</organism>
<evidence type="ECO:0000313" key="3">
    <source>
        <dbReference type="Proteomes" id="UP001146793"/>
    </source>
</evidence>
<evidence type="ECO:0000256" key="1">
    <source>
        <dbReference type="PROSITE-ProRule" id="PRU00235"/>
    </source>
</evidence>
<dbReference type="Gene3D" id="2.130.10.30">
    <property type="entry name" value="Regulator of chromosome condensation 1/beta-lactamase-inhibitor protein II"/>
    <property type="match status" value="1"/>
</dbReference>
<reference evidence="2" key="1">
    <citation type="submission" date="2022-08" db="EMBL/GenBank/DDBJ databases">
        <title>Novel sulphate-reducing endosymbionts in the free-living metamonad Anaeramoeba.</title>
        <authorList>
            <person name="Jerlstrom-Hultqvist J."/>
            <person name="Cepicka I."/>
            <person name="Gallot-Lavallee L."/>
            <person name="Salas-Leiva D."/>
            <person name="Curtis B.A."/>
            <person name="Zahonova K."/>
            <person name="Pipaliya S."/>
            <person name="Dacks J."/>
            <person name="Roger A.J."/>
        </authorList>
    </citation>
    <scope>NUCLEOTIDE SEQUENCE</scope>
    <source>
        <strain evidence="2">Busselton2</strain>
    </source>
</reference>
<protein>
    <submittedName>
        <fullName evidence="2">Uncharacterized protein</fullName>
    </submittedName>
</protein>
<dbReference type="GO" id="GO:0005085">
    <property type="term" value="F:guanyl-nucleotide exchange factor activity"/>
    <property type="evidence" value="ECO:0007669"/>
    <property type="project" value="TreeGrafter"/>
</dbReference>
<dbReference type="InterPro" id="IPR051553">
    <property type="entry name" value="Ran_GTPase-activating"/>
</dbReference>
<dbReference type="GO" id="GO:0005737">
    <property type="term" value="C:cytoplasm"/>
    <property type="evidence" value="ECO:0007669"/>
    <property type="project" value="TreeGrafter"/>
</dbReference>
<gene>
    <name evidence="2" type="ORF">M0812_05215</name>
</gene>
<dbReference type="InterPro" id="IPR009091">
    <property type="entry name" value="RCC1/BLIP-II"/>
</dbReference>
<name>A0AAV8A446_9EUKA</name>
<accession>A0AAV8A446</accession>
<proteinExistence type="predicted"/>
<dbReference type="PROSITE" id="PS50012">
    <property type="entry name" value="RCC1_3"/>
    <property type="match status" value="2"/>
</dbReference>
<sequence length="219" mass="25054">MKNKNFPEEVTKIDVVADNRNEIVFLSSEGKLYQTKKENYHEKLKAIENLPPMKSVASGYFHFLALSNEEKPRVYSWRENPYKQLGFESNYEEVEKPTLIEPLKDENIEQICCSGNCSFFLDKTTNVLFGCGSNQNGQLRKPEIEEFKIVIQKLHENVANIFGGHSDHTFIIKTDGKLYAFGFHHSGELGLGHKNNALEPTRSKLEIPIVDISKIKLGY</sequence>